<keyword evidence="1" id="KW-0805">Transcription regulation</keyword>
<dbReference type="PANTHER" id="PTHR43280">
    <property type="entry name" value="ARAC-FAMILY TRANSCRIPTIONAL REGULATOR"/>
    <property type="match status" value="1"/>
</dbReference>
<evidence type="ECO:0000259" key="4">
    <source>
        <dbReference type="PROSITE" id="PS01124"/>
    </source>
</evidence>
<reference evidence="5" key="1">
    <citation type="submission" date="2021-01" db="EMBL/GenBank/DDBJ databases">
        <title>Fulvivirga kasyanovii gen. nov., sp nov., a novel member of the phylum Bacteroidetes isolated from seawater in a mussel farm.</title>
        <authorList>
            <person name="Zhao L.-H."/>
            <person name="Wang Z.-J."/>
        </authorList>
    </citation>
    <scope>NUCLEOTIDE SEQUENCE</scope>
    <source>
        <strain evidence="5">29W222</strain>
    </source>
</reference>
<dbReference type="SUPFAM" id="SSF46689">
    <property type="entry name" value="Homeodomain-like"/>
    <property type="match status" value="1"/>
</dbReference>
<comment type="caution">
    <text evidence="5">The sequence shown here is derived from an EMBL/GenBank/DDBJ whole genome shotgun (WGS) entry which is preliminary data.</text>
</comment>
<dbReference type="PANTHER" id="PTHR43280:SF2">
    <property type="entry name" value="HTH-TYPE TRANSCRIPTIONAL REGULATOR EXSA"/>
    <property type="match status" value="1"/>
</dbReference>
<dbReference type="PROSITE" id="PS01124">
    <property type="entry name" value="HTH_ARAC_FAMILY_2"/>
    <property type="match status" value="1"/>
</dbReference>
<evidence type="ECO:0000256" key="2">
    <source>
        <dbReference type="ARBA" id="ARBA00023125"/>
    </source>
</evidence>
<dbReference type="PROSITE" id="PS00041">
    <property type="entry name" value="HTH_ARAC_FAMILY_1"/>
    <property type="match status" value="1"/>
</dbReference>
<evidence type="ECO:0000256" key="1">
    <source>
        <dbReference type="ARBA" id="ARBA00023015"/>
    </source>
</evidence>
<sequence>MLNSCIIPTYKQYACTLIRSLSCFNKIDDTLKSELNIIKCNHIRECIQIIKSTPISVFIFDFERKRVNDLQYLEIVKTNLTNLKTIALMVEEDLELVRLCGKHGVDKVLLCSGNQSFTRELVEEISNVLNPVSLKDLNIEEDSYNSSKIVAKACHLIEHHYLTLKGVSEVADILNINECTLSREFKKQQIINPKKLLMMFKVKHASQLVTQADLSIKEIAQVSGFSSSQHFNNCYKAIYGVNPSSMRLSALA</sequence>
<dbReference type="InterPro" id="IPR009057">
    <property type="entry name" value="Homeodomain-like_sf"/>
</dbReference>
<dbReference type="InterPro" id="IPR018060">
    <property type="entry name" value="HTH_AraC"/>
</dbReference>
<dbReference type="Gene3D" id="1.10.10.60">
    <property type="entry name" value="Homeodomain-like"/>
    <property type="match status" value="1"/>
</dbReference>
<accession>A0A937KDA2</accession>
<evidence type="ECO:0000313" key="6">
    <source>
        <dbReference type="Proteomes" id="UP000614216"/>
    </source>
</evidence>
<dbReference type="SMART" id="SM00342">
    <property type="entry name" value="HTH_ARAC"/>
    <property type="match status" value="1"/>
</dbReference>
<evidence type="ECO:0000313" key="5">
    <source>
        <dbReference type="EMBL" id="MBL6448397.1"/>
    </source>
</evidence>
<gene>
    <name evidence="5" type="ORF">JMN32_18935</name>
</gene>
<protein>
    <submittedName>
        <fullName evidence="5">Helix-turn-helix transcriptional regulator</fullName>
    </submittedName>
</protein>
<feature type="domain" description="HTH araC/xylS-type" evidence="4">
    <location>
        <begin position="151"/>
        <end position="249"/>
    </location>
</feature>
<keyword evidence="3" id="KW-0804">Transcription</keyword>
<dbReference type="EMBL" id="JAEUGD010000061">
    <property type="protein sequence ID" value="MBL6448397.1"/>
    <property type="molecule type" value="Genomic_DNA"/>
</dbReference>
<proteinExistence type="predicted"/>
<keyword evidence="6" id="KW-1185">Reference proteome</keyword>
<name>A0A937KDA2_9BACT</name>
<dbReference type="Pfam" id="PF12833">
    <property type="entry name" value="HTH_18"/>
    <property type="match status" value="1"/>
</dbReference>
<dbReference type="GO" id="GO:0003700">
    <property type="term" value="F:DNA-binding transcription factor activity"/>
    <property type="evidence" value="ECO:0007669"/>
    <property type="project" value="InterPro"/>
</dbReference>
<dbReference type="InterPro" id="IPR020449">
    <property type="entry name" value="Tscrpt_reg_AraC-type_HTH"/>
</dbReference>
<dbReference type="AlphaFoldDB" id="A0A937KDA2"/>
<dbReference type="RefSeq" id="WP_202857934.1">
    <property type="nucleotide sequence ID" value="NZ_JAEUGD010000061.1"/>
</dbReference>
<evidence type="ECO:0000256" key="3">
    <source>
        <dbReference type="ARBA" id="ARBA00023163"/>
    </source>
</evidence>
<organism evidence="5 6">
    <name type="scientific">Fulvivirga marina</name>
    <dbReference type="NCBI Taxonomy" id="2494733"/>
    <lineage>
        <taxon>Bacteria</taxon>
        <taxon>Pseudomonadati</taxon>
        <taxon>Bacteroidota</taxon>
        <taxon>Cytophagia</taxon>
        <taxon>Cytophagales</taxon>
        <taxon>Fulvivirgaceae</taxon>
        <taxon>Fulvivirga</taxon>
    </lineage>
</organism>
<keyword evidence="2" id="KW-0238">DNA-binding</keyword>
<dbReference type="Proteomes" id="UP000614216">
    <property type="component" value="Unassembled WGS sequence"/>
</dbReference>
<dbReference type="PRINTS" id="PR00032">
    <property type="entry name" value="HTHARAC"/>
</dbReference>
<dbReference type="GO" id="GO:0043565">
    <property type="term" value="F:sequence-specific DNA binding"/>
    <property type="evidence" value="ECO:0007669"/>
    <property type="project" value="InterPro"/>
</dbReference>
<dbReference type="InterPro" id="IPR018062">
    <property type="entry name" value="HTH_AraC-typ_CS"/>
</dbReference>